<dbReference type="OrthoDB" id="10494432at2759"/>
<evidence type="ECO:0000313" key="2">
    <source>
        <dbReference type="Proteomes" id="UP000245783"/>
    </source>
</evidence>
<evidence type="ECO:0000313" key="1">
    <source>
        <dbReference type="EMBL" id="PWN44451.1"/>
    </source>
</evidence>
<dbReference type="RefSeq" id="XP_025371611.1">
    <property type="nucleotide sequence ID" value="XM_025510904.1"/>
</dbReference>
<protein>
    <submittedName>
        <fullName evidence="1">Uncharacterized protein</fullName>
    </submittedName>
</protein>
<accession>A0A316W6R8</accession>
<dbReference type="GeneID" id="37032774"/>
<sequence>MFFLFFFWFAQMHPHRLPLAWISTKGDLHASRRARAVRWVGHANPFKVHSVPCWAWRCRGVAFHPSLSRSGNATSRASTALSWYKCKTRESCAATLDWPSPQNLLFGLSGTHHAFAPSQVTALSFSPPASTDLTRRELLDQVNGANPNDVHILETSRTPGPFPVPYRPFISRFAIHARAEWT</sequence>
<name>A0A316W6R8_9BASI</name>
<dbReference type="InParanoid" id="A0A316W6R8"/>
<gene>
    <name evidence="1" type="ORF">IE81DRAFT_20393</name>
</gene>
<dbReference type="EMBL" id="KZ819361">
    <property type="protein sequence ID" value="PWN44451.1"/>
    <property type="molecule type" value="Genomic_DNA"/>
</dbReference>
<organism evidence="1 2">
    <name type="scientific">Ceraceosorus guamensis</name>
    <dbReference type="NCBI Taxonomy" id="1522189"/>
    <lineage>
        <taxon>Eukaryota</taxon>
        <taxon>Fungi</taxon>
        <taxon>Dikarya</taxon>
        <taxon>Basidiomycota</taxon>
        <taxon>Ustilaginomycotina</taxon>
        <taxon>Exobasidiomycetes</taxon>
        <taxon>Ceraceosorales</taxon>
        <taxon>Ceraceosoraceae</taxon>
        <taxon>Ceraceosorus</taxon>
    </lineage>
</organism>
<keyword evidence="2" id="KW-1185">Reference proteome</keyword>
<dbReference type="Proteomes" id="UP000245783">
    <property type="component" value="Unassembled WGS sequence"/>
</dbReference>
<dbReference type="AlphaFoldDB" id="A0A316W6R8"/>
<proteinExistence type="predicted"/>
<reference evidence="1 2" key="1">
    <citation type="journal article" date="2018" name="Mol. Biol. Evol.">
        <title>Broad Genomic Sampling Reveals a Smut Pathogenic Ancestry of the Fungal Clade Ustilaginomycotina.</title>
        <authorList>
            <person name="Kijpornyongpan T."/>
            <person name="Mondo S.J."/>
            <person name="Barry K."/>
            <person name="Sandor L."/>
            <person name="Lee J."/>
            <person name="Lipzen A."/>
            <person name="Pangilinan J."/>
            <person name="LaButti K."/>
            <person name="Hainaut M."/>
            <person name="Henrissat B."/>
            <person name="Grigoriev I.V."/>
            <person name="Spatafora J.W."/>
            <person name="Aime M.C."/>
        </authorList>
    </citation>
    <scope>NUCLEOTIDE SEQUENCE [LARGE SCALE GENOMIC DNA]</scope>
    <source>
        <strain evidence="1 2">MCA 4658</strain>
    </source>
</reference>